<protein>
    <submittedName>
        <fullName evidence="1">Uncharacterized protein</fullName>
    </submittedName>
</protein>
<comment type="caution">
    <text evidence="1">The sequence shown here is derived from an EMBL/GenBank/DDBJ whole genome shotgun (WGS) entry which is preliminary data.</text>
</comment>
<name>A0A8J2KIN3_9HEXA</name>
<dbReference type="Proteomes" id="UP000708208">
    <property type="component" value="Unassembled WGS sequence"/>
</dbReference>
<keyword evidence="2" id="KW-1185">Reference proteome</keyword>
<proteinExistence type="predicted"/>
<evidence type="ECO:0000313" key="2">
    <source>
        <dbReference type="Proteomes" id="UP000708208"/>
    </source>
</evidence>
<reference evidence="1" key="1">
    <citation type="submission" date="2021-06" db="EMBL/GenBank/DDBJ databases">
        <authorList>
            <person name="Hodson N. C."/>
            <person name="Mongue J. A."/>
            <person name="Jaron S. K."/>
        </authorList>
    </citation>
    <scope>NUCLEOTIDE SEQUENCE</scope>
</reference>
<dbReference type="EMBL" id="CAJVCH010300902">
    <property type="protein sequence ID" value="CAG7785672.1"/>
    <property type="molecule type" value="Genomic_DNA"/>
</dbReference>
<gene>
    <name evidence="1" type="ORF">AFUS01_LOCUS24283</name>
</gene>
<organism evidence="1 2">
    <name type="scientific">Allacma fusca</name>
    <dbReference type="NCBI Taxonomy" id="39272"/>
    <lineage>
        <taxon>Eukaryota</taxon>
        <taxon>Metazoa</taxon>
        <taxon>Ecdysozoa</taxon>
        <taxon>Arthropoda</taxon>
        <taxon>Hexapoda</taxon>
        <taxon>Collembola</taxon>
        <taxon>Symphypleona</taxon>
        <taxon>Sminthuridae</taxon>
        <taxon>Allacma</taxon>
    </lineage>
</organism>
<feature type="non-terminal residue" evidence="1">
    <location>
        <position position="1"/>
    </location>
</feature>
<accession>A0A8J2KIN3</accession>
<evidence type="ECO:0000313" key="1">
    <source>
        <dbReference type="EMBL" id="CAG7785672.1"/>
    </source>
</evidence>
<sequence>IIPLKGWTNP</sequence>